<dbReference type="GO" id="GO:0003677">
    <property type="term" value="F:DNA binding"/>
    <property type="evidence" value="ECO:0007669"/>
    <property type="project" value="UniProtKB-KW"/>
</dbReference>
<comment type="caution">
    <text evidence="5">The sequence shown here is derived from an EMBL/GenBank/DDBJ whole genome shotgun (WGS) entry which is preliminary data.</text>
</comment>
<evidence type="ECO:0000256" key="2">
    <source>
        <dbReference type="ARBA" id="ARBA00023125"/>
    </source>
</evidence>
<dbReference type="InterPro" id="IPR028082">
    <property type="entry name" value="Peripla_BP_I"/>
</dbReference>
<dbReference type="SUPFAM" id="SSF53822">
    <property type="entry name" value="Periplasmic binding protein-like I"/>
    <property type="match status" value="1"/>
</dbReference>
<feature type="domain" description="HTH lacI-type" evidence="4">
    <location>
        <begin position="2"/>
        <end position="55"/>
    </location>
</feature>
<name>A0ABV4U9J6_9BACT</name>
<dbReference type="Gene3D" id="1.10.260.40">
    <property type="entry name" value="lambda repressor-like DNA-binding domains"/>
    <property type="match status" value="1"/>
</dbReference>
<evidence type="ECO:0000256" key="3">
    <source>
        <dbReference type="ARBA" id="ARBA00023163"/>
    </source>
</evidence>
<keyword evidence="3" id="KW-0804">Transcription</keyword>
<dbReference type="SUPFAM" id="SSF47413">
    <property type="entry name" value="lambda repressor-like DNA-binding domains"/>
    <property type="match status" value="1"/>
</dbReference>
<organism evidence="5 6">
    <name type="scientific">Natronomicrosphaera hydrolytica</name>
    <dbReference type="NCBI Taxonomy" id="3242702"/>
    <lineage>
        <taxon>Bacteria</taxon>
        <taxon>Pseudomonadati</taxon>
        <taxon>Planctomycetota</taxon>
        <taxon>Phycisphaerae</taxon>
        <taxon>Phycisphaerales</taxon>
        <taxon>Phycisphaeraceae</taxon>
        <taxon>Natronomicrosphaera</taxon>
    </lineage>
</organism>
<keyword evidence="6" id="KW-1185">Reference proteome</keyword>
<dbReference type="CDD" id="cd06267">
    <property type="entry name" value="PBP1_LacI_sugar_binding-like"/>
    <property type="match status" value="1"/>
</dbReference>
<dbReference type="InterPro" id="IPR046335">
    <property type="entry name" value="LacI/GalR-like_sensor"/>
</dbReference>
<keyword evidence="2 5" id="KW-0238">DNA-binding</keyword>
<dbReference type="Pfam" id="PF13377">
    <property type="entry name" value="Peripla_BP_3"/>
    <property type="match status" value="1"/>
</dbReference>
<protein>
    <submittedName>
        <fullName evidence="5">LacI family DNA-binding transcriptional regulator</fullName>
    </submittedName>
</protein>
<proteinExistence type="predicted"/>
<dbReference type="Proteomes" id="UP001575105">
    <property type="component" value="Unassembled WGS sequence"/>
</dbReference>
<evidence type="ECO:0000256" key="1">
    <source>
        <dbReference type="ARBA" id="ARBA00023015"/>
    </source>
</evidence>
<dbReference type="Pfam" id="PF00356">
    <property type="entry name" value="LacI"/>
    <property type="match status" value="1"/>
</dbReference>
<dbReference type="SMART" id="SM00354">
    <property type="entry name" value="HTH_LACI"/>
    <property type="match status" value="1"/>
</dbReference>
<dbReference type="InterPro" id="IPR010982">
    <property type="entry name" value="Lambda_DNA-bd_dom_sf"/>
</dbReference>
<keyword evidence="1" id="KW-0805">Transcription regulation</keyword>
<sequence>MATLESIAKDLNLSTATVSRALRGARGVNKATRTRVEVAAERLGYVKLRRQEMSKDIAILVPSKSHSDMHELARRHMIAISDEIAKRGWRLQPVFMSGDHQDFEAVLDGRGEQFGNSGRPADGCLVIGQLPSAEDDPHAVQKRLAERFDGNVVMICRHDVLHGISGVSQMNYVGGTQAVRLLLDAGHRRIGWVGSLGSRDSAEERLGGVLTQVIRTPGASLDCQIWLDDTKLLPTTYMVELFAEALPRNRADWPTAWVCSTDWLAAKFIIWARGQGANVPADMSVVAFDNTRVSEELAETIITSVVFPYEQIARKAVELLGSLMDSPTADSIVWTLPPRVRVGETVGQRK</sequence>
<dbReference type="Gene3D" id="3.40.50.2300">
    <property type="match status" value="2"/>
</dbReference>
<dbReference type="InterPro" id="IPR000843">
    <property type="entry name" value="HTH_LacI"/>
</dbReference>
<evidence type="ECO:0000313" key="6">
    <source>
        <dbReference type="Proteomes" id="UP001575105"/>
    </source>
</evidence>
<reference evidence="5 6" key="1">
    <citation type="submission" date="2024-08" db="EMBL/GenBank/DDBJ databases">
        <title>Whole-genome sequencing of halo(alkali)philic microorganisms from hypersaline lakes.</title>
        <authorList>
            <person name="Sorokin D.Y."/>
            <person name="Merkel A.Y."/>
            <person name="Messina E."/>
            <person name="Yakimov M."/>
        </authorList>
    </citation>
    <scope>NUCLEOTIDE SEQUENCE [LARGE SCALE GENOMIC DNA]</scope>
    <source>
        <strain evidence="5 6">AB-hyl4</strain>
    </source>
</reference>
<gene>
    <name evidence="5" type="ORF">ACERK3_15900</name>
</gene>
<dbReference type="PROSITE" id="PS50932">
    <property type="entry name" value="HTH_LACI_2"/>
    <property type="match status" value="1"/>
</dbReference>
<dbReference type="RefSeq" id="WP_425346693.1">
    <property type="nucleotide sequence ID" value="NZ_JBGUBD010000011.1"/>
</dbReference>
<dbReference type="CDD" id="cd01392">
    <property type="entry name" value="HTH_LacI"/>
    <property type="match status" value="1"/>
</dbReference>
<dbReference type="PANTHER" id="PTHR30146:SF109">
    <property type="entry name" value="HTH-TYPE TRANSCRIPTIONAL REGULATOR GALS"/>
    <property type="match status" value="1"/>
</dbReference>
<accession>A0ABV4U9J6</accession>
<dbReference type="EMBL" id="JBGUBD010000011">
    <property type="protein sequence ID" value="MFA9479770.1"/>
    <property type="molecule type" value="Genomic_DNA"/>
</dbReference>
<evidence type="ECO:0000313" key="5">
    <source>
        <dbReference type="EMBL" id="MFA9479770.1"/>
    </source>
</evidence>
<evidence type="ECO:0000259" key="4">
    <source>
        <dbReference type="PROSITE" id="PS50932"/>
    </source>
</evidence>
<dbReference type="PANTHER" id="PTHR30146">
    <property type="entry name" value="LACI-RELATED TRANSCRIPTIONAL REPRESSOR"/>
    <property type="match status" value="1"/>
</dbReference>